<dbReference type="InterPro" id="IPR050987">
    <property type="entry name" value="AtrR-like"/>
</dbReference>
<name>A0A1E3B0W2_ASPCR</name>
<dbReference type="CDD" id="cd12148">
    <property type="entry name" value="fungal_TF_MHR"/>
    <property type="match status" value="1"/>
</dbReference>
<dbReference type="AlphaFoldDB" id="A0A1E3B0W2"/>
<evidence type="ECO:0000256" key="2">
    <source>
        <dbReference type="SAM" id="MobiDB-lite"/>
    </source>
</evidence>
<dbReference type="OrthoDB" id="103819at2759"/>
<dbReference type="SMART" id="SM00906">
    <property type="entry name" value="Fungal_trans"/>
    <property type="match status" value="1"/>
</dbReference>
<dbReference type="GO" id="GO:0003700">
    <property type="term" value="F:DNA-binding transcription factor activity"/>
    <property type="evidence" value="ECO:0007669"/>
    <property type="project" value="InterPro"/>
</dbReference>
<dbReference type="GO" id="GO:0003677">
    <property type="term" value="F:DNA binding"/>
    <property type="evidence" value="ECO:0007669"/>
    <property type="project" value="InterPro"/>
</dbReference>
<dbReference type="PANTHER" id="PTHR46910">
    <property type="entry name" value="TRANSCRIPTION FACTOR PDR1"/>
    <property type="match status" value="1"/>
</dbReference>
<evidence type="ECO:0000256" key="1">
    <source>
        <dbReference type="ARBA" id="ARBA00023242"/>
    </source>
</evidence>
<dbReference type="GO" id="GO:0006351">
    <property type="term" value="P:DNA-templated transcription"/>
    <property type="evidence" value="ECO:0007669"/>
    <property type="project" value="InterPro"/>
</dbReference>
<comment type="caution">
    <text evidence="4">The sequence shown here is derived from an EMBL/GenBank/DDBJ whole genome shotgun (WGS) entry which is preliminary data.</text>
</comment>
<feature type="region of interest" description="Disordered" evidence="2">
    <location>
        <begin position="91"/>
        <end position="118"/>
    </location>
</feature>
<dbReference type="STRING" id="573508.A0A1E3B0W2"/>
<accession>A0A1E3B0W2</accession>
<sequence>MTLTANAGVKKSFRARAVRPSPHIHGALIADPVVCSTLGIACSAIGSPSASQSQPQPQPQPRAALNQYEHKIDLIQEQILSLQRTVQDLARPSVPAPTPNPPSYQVSSTPAFEGQSSFNSETRLARDAAYSAVAGLQSDRPSEDVSAALASLKHSLDKHNPAQPQAAKQVTESSGDQLLPVAFVVVVVKKIKAQPPFCLVSHAWRDYLQIESLCQSIYFPADPIPAGSLTLLHGLLYFVVRDYLHEDDPDLAKFDASTYCKFCEDRFSAGLKSYEMMIDPTLEKIQALLLGVIKAQEESNIQLCWTYLALAFNMCQTMGLHRQSTLQHESLALAETKRHVFWSLYTVDKHISLNLGVTSHFQDHDIDAALFTPSDKEQRRPWDLMTFVIVKFSRLQGQVYDRLYSTSASNASATERSDTIEKLSSDLMAVRDELLAIDVRQGLYSDSLHGMAACADFITYSILTIIHRAQTRPSNAMAISTKCFDAATLALQSHLKCFAYFRDRKIHKQAEYVNWILLYPSFTPFVIVFTHAITTASPDSLSLLHETVSSLDLIKRLSRASLHLYEICTAFVKTAQALLDSRQTLTGLEQHHDGLLLASVDADAGDRQGLSISLPDVTGTMEGGMDGGWMSSAGIEMFLNDFIGSNRSAMDILGEGYLG</sequence>
<dbReference type="VEuPathDB" id="FungiDB:SI65_09935"/>
<dbReference type="Proteomes" id="UP000094569">
    <property type="component" value="Unassembled WGS sequence"/>
</dbReference>
<reference evidence="4 5" key="1">
    <citation type="journal article" date="2016" name="BMC Genomics">
        <title>Comparative genomic and transcriptomic analyses of the Fuzhuan brick tea-fermentation fungus Aspergillus cristatus.</title>
        <authorList>
            <person name="Ge Y."/>
            <person name="Wang Y."/>
            <person name="Liu Y."/>
            <person name="Tan Y."/>
            <person name="Ren X."/>
            <person name="Zhang X."/>
            <person name="Hyde K.D."/>
            <person name="Liu Y."/>
            <person name="Liu Z."/>
        </authorList>
    </citation>
    <scope>NUCLEOTIDE SEQUENCE [LARGE SCALE GENOMIC DNA]</scope>
    <source>
        <strain evidence="4 5">GZAAS20.1005</strain>
    </source>
</reference>
<feature type="compositionally biased region" description="Polar residues" evidence="2">
    <location>
        <begin position="103"/>
        <end position="118"/>
    </location>
</feature>
<dbReference type="Pfam" id="PF04082">
    <property type="entry name" value="Fungal_trans"/>
    <property type="match status" value="1"/>
</dbReference>
<gene>
    <name evidence="4" type="ORF">SI65_09935</name>
</gene>
<dbReference type="PANTHER" id="PTHR46910:SF25">
    <property type="entry name" value="ABC-TRANSPORTER-REGULATING TRANSCRIPTION FACTOR"/>
    <property type="match status" value="1"/>
</dbReference>
<keyword evidence="1" id="KW-0539">Nucleus</keyword>
<feature type="domain" description="Xylanolytic transcriptional activator regulatory" evidence="3">
    <location>
        <begin position="304"/>
        <end position="377"/>
    </location>
</feature>
<evidence type="ECO:0000313" key="5">
    <source>
        <dbReference type="Proteomes" id="UP000094569"/>
    </source>
</evidence>
<proteinExistence type="predicted"/>
<evidence type="ECO:0000259" key="3">
    <source>
        <dbReference type="SMART" id="SM00906"/>
    </source>
</evidence>
<dbReference type="InterPro" id="IPR007219">
    <property type="entry name" value="XnlR_reg_dom"/>
</dbReference>
<dbReference type="GO" id="GO:0008270">
    <property type="term" value="F:zinc ion binding"/>
    <property type="evidence" value="ECO:0007669"/>
    <property type="project" value="InterPro"/>
</dbReference>
<keyword evidence="5" id="KW-1185">Reference proteome</keyword>
<evidence type="ECO:0000313" key="4">
    <source>
        <dbReference type="EMBL" id="ODM14590.1"/>
    </source>
</evidence>
<organism evidence="4 5">
    <name type="scientific">Aspergillus cristatus</name>
    <name type="common">Chinese Fuzhuan brick tea-fermentation fungus</name>
    <name type="synonym">Eurotium cristatum</name>
    <dbReference type="NCBI Taxonomy" id="573508"/>
    <lineage>
        <taxon>Eukaryota</taxon>
        <taxon>Fungi</taxon>
        <taxon>Dikarya</taxon>
        <taxon>Ascomycota</taxon>
        <taxon>Pezizomycotina</taxon>
        <taxon>Eurotiomycetes</taxon>
        <taxon>Eurotiomycetidae</taxon>
        <taxon>Eurotiales</taxon>
        <taxon>Aspergillaceae</taxon>
        <taxon>Aspergillus</taxon>
        <taxon>Aspergillus subgen. Aspergillus</taxon>
    </lineage>
</organism>
<protein>
    <recommendedName>
        <fullName evidence="3">Xylanolytic transcriptional activator regulatory domain-containing protein</fullName>
    </recommendedName>
</protein>
<dbReference type="EMBL" id="JXNT01000023">
    <property type="protein sequence ID" value="ODM14590.1"/>
    <property type="molecule type" value="Genomic_DNA"/>
</dbReference>